<sequence length="387" mass="41975">MSSVDFDLAICGAGPAGCALALLMAQVAPQPERIALIGNTPLAIDTQLPPHDPRALALNYGSAALLEQLRAWPQAQAALMDTVHVSQQGRLGRTLIQANELDVPYLGGVIRYDRLLKGLHEAVAQSGVQFLMDEVDYEHAATEGARIRTRQHGGLQAKLKVISDGHRPQAVQRSYNQAGIITILRASHPKPGWAFERFTTTGPFALLPHPDENDLYALVWCMSPSAAAQLAAAPEAEFTAAAQTTFGARMGQLRVAGERHVFPLNLYAGPSLVNPYTVAIGNAAQTLHPVAGQGLNLGLRDAAQLSHALRSWIAHPHTDPAPLLSRYAQQRRLDRWRTIGVTDFLPRFFATPYSIPQHLGGLGLLTMDVFAPARRPLITQLLQGVRR</sequence>
<dbReference type="Pfam" id="PF01494">
    <property type="entry name" value="FAD_binding_3"/>
    <property type="match status" value="1"/>
</dbReference>
<proteinExistence type="inferred from homology"/>
<name>A0A9D2RGU6_9BURK</name>
<organism evidence="9 10">
    <name type="scientific">Candidatus Paenalcaligenes intestinipullorum</name>
    <dbReference type="NCBI Taxonomy" id="2838718"/>
    <lineage>
        <taxon>Bacteria</taxon>
        <taxon>Pseudomonadati</taxon>
        <taxon>Pseudomonadota</taxon>
        <taxon>Betaproteobacteria</taxon>
        <taxon>Burkholderiales</taxon>
        <taxon>Alcaligenaceae</taxon>
        <taxon>Paenalcaligenes</taxon>
    </lineage>
</organism>
<keyword evidence="6" id="KW-0560">Oxidoreductase</keyword>
<feature type="domain" description="FAD-binding" evidence="8">
    <location>
        <begin position="7"/>
        <end position="336"/>
    </location>
</feature>
<comment type="cofactor">
    <cofactor evidence="1">
        <name>FAD</name>
        <dbReference type="ChEBI" id="CHEBI:57692"/>
    </cofactor>
</comment>
<evidence type="ECO:0000256" key="4">
    <source>
        <dbReference type="ARBA" id="ARBA00022630"/>
    </source>
</evidence>
<protein>
    <submittedName>
        <fullName evidence="9">FAD-dependent monooxygenase</fullName>
    </submittedName>
</protein>
<evidence type="ECO:0000256" key="5">
    <source>
        <dbReference type="ARBA" id="ARBA00022827"/>
    </source>
</evidence>
<dbReference type="NCBIfam" id="TIGR01988">
    <property type="entry name" value="Ubi-OHases"/>
    <property type="match status" value="1"/>
</dbReference>
<evidence type="ECO:0000256" key="6">
    <source>
        <dbReference type="ARBA" id="ARBA00023002"/>
    </source>
</evidence>
<dbReference type="PROSITE" id="PS01304">
    <property type="entry name" value="UBIH"/>
    <property type="match status" value="1"/>
</dbReference>
<reference evidence="9" key="1">
    <citation type="journal article" date="2021" name="PeerJ">
        <title>Extensive microbial diversity within the chicken gut microbiome revealed by metagenomics and culture.</title>
        <authorList>
            <person name="Gilroy R."/>
            <person name="Ravi A."/>
            <person name="Getino M."/>
            <person name="Pursley I."/>
            <person name="Horton D.L."/>
            <person name="Alikhan N.F."/>
            <person name="Baker D."/>
            <person name="Gharbi K."/>
            <person name="Hall N."/>
            <person name="Watson M."/>
            <person name="Adriaenssens E.M."/>
            <person name="Foster-Nyarko E."/>
            <person name="Jarju S."/>
            <person name="Secka A."/>
            <person name="Antonio M."/>
            <person name="Oren A."/>
            <person name="Chaudhuri R.R."/>
            <person name="La Ragione R."/>
            <person name="Hildebrand F."/>
            <person name="Pallen M.J."/>
        </authorList>
    </citation>
    <scope>NUCLEOTIDE SEQUENCE</scope>
    <source>
        <strain evidence="9">9264</strain>
    </source>
</reference>
<evidence type="ECO:0000256" key="3">
    <source>
        <dbReference type="ARBA" id="ARBA00005349"/>
    </source>
</evidence>
<dbReference type="InterPro" id="IPR010971">
    <property type="entry name" value="UbiH/COQ6"/>
</dbReference>
<dbReference type="Proteomes" id="UP000823889">
    <property type="component" value="Unassembled WGS sequence"/>
</dbReference>
<gene>
    <name evidence="9" type="ORF">H9906_00965</name>
</gene>
<dbReference type="EMBL" id="DWUQ01000019">
    <property type="protein sequence ID" value="HJD43585.1"/>
    <property type="molecule type" value="Genomic_DNA"/>
</dbReference>
<dbReference type="AlphaFoldDB" id="A0A9D2RGU6"/>
<evidence type="ECO:0000256" key="7">
    <source>
        <dbReference type="ARBA" id="ARBA00023033"/>
    </source>
</evidence>
<keyword evidence="5" id="KW-0274">FAD</keyword>
<dbReference type="PANTHER" id="PTHR43876:SF8">
    <property type="entry name" value="2-OCTAPRENYL-6-METHOXYPHENOL HYDROXYLASE"/>
    <property type="match status" value="1"/>
</dbReference>
<dbReference type="Gene3D" id="3.50.50.60">
    <property type="entry name" value="FAD/NAD(P)-binding domain"/>
    <property type="match status" value="2"/>
</dbReference>
<dbReference type="GO" id="GO:0006744">
    <property type="term" value="P:ubiquinone biosynthetic process"/>
    <property type="evidence" value="ECO:0007669"/>
    <property type="project" value="InterPro"/>
</dbReference>
<dbReference type="SUPFAM" id="SSF51905">
    <property type="entry name" value="FAD/NAD(P)-binding domain"/>
    <property type="match status" value="1"/>
</dbReference>
<dbReference type="InterPro" id="IPR002938">
    <property type="entry name" value="FAD-bd"/>
</dbReference>
<dbReference type="PRINTS" id="PR00420">
    <property type="entry name" value="RNGMNOXGNASE"/>
</dbReference>
<evidence type="ECO:0000313" key="9">
    <source>
        <dbReference type="EMBL" id="HJD43585.1"/>
    </source>
</evidence>
<comment type="similarity">
    <text evidence="3">Belongs to the UbiH/COQ6 family.</text>
</comment>
<reference evidence="9" key="2">
    <citation type="submission" date="2021-04" db="EMBL/GenBank/DDBJ databases">
        <authorList>
            <person name="Gilroy R."/>
        </authorList>
    </citation>
    <scope>NUCLEOTIDE SEQUENCE</scope>
    <source>
        <strain evidence="9">9264</strain>
    </source>
</reference>
<comment type="pathway">
    <text evidence="2">Cofactor biosynthesis; ubiquinone biosynthesis.</text>
</comment>
<comment type="caution">
    <text evidence="9">The sequence shown here is derived from an EMBL/GenBank/DDBJ whole genome shotgun (WGS) entry which is preliminary data.</text>
</comment>
<evidence type="ECO:0000313" key="10">
    <source>
        <dbReference type="Proteomes" id="UP000823889"/>
    </source>
</evidence>
<accession>A0A9D2RGU6</accession>
<dbReference type="InterPro" id="IPR051205">
    <property type="entry name" value="UbiH/COQ6_monooxygenase"/>
</dbReference>
<keyword evidence="4" id="KW-0285">Flavoprotein</keyword>
<keyword evidence="7 9" id="KW-0503">Monooxygenase</keyword>
<dbReference type="GO" id="GO:0008681">
    <property type="term" value="F:2-octaprenyl-6-methoxyphenol hydroxylase activity"/>
    <property type="evidence" value="ECO:0007669"/>
    <property type="project" value="TreeGrafter"/>
</dbReference>
<dbReference type="PANTHER" id="PTHR43876">
    <property type="entry name" value="UBIQUINONE BIOSYNTHESIS MONOOXYGENASE COQ6, MITOCHONDRIAL"/>
    <property type="match status" value="1"/>
</dbReference>
<evidence type="ECO:0000256" key="1">
    <source>
        <dbReference type="ARBA" id="ARBA00001974"/>
    </source>
</evidence>
<dbReference type="InterPro" id="IPR018168">
    <property type="entry name" value="Ubi_Hdrlase_CS"/>
</dbReference>
<evidence type="ECO:0000259" key="8">
    <source>
        <dbReference type="Pfam" id="PF01494"/>
    </source>
</evidence>
<dbReference type="GO" id="GO:0071949">
    <property type="term" value="F:FAD binding"/>
    <property type="evidence" value="ECO:0007669"/>
    <property type="project" value="InterPro"/>
</dbReference>
<dbReference type="InterPro" id="IPR036188">
    <property type="entry name" value="FAD/NAD-bd_sf"/>
</dbReference>
<evidence type="ECO:0000256" key="2">
    <source>
        <dbReference type="ARBA" id="ARBA00004749"/>
    </source>
</evidence>